<dbReference type="InterPro" id="IPR029044">
    <property type="entry name" value="Nucleotide-diphossugar_trans"/>
</dbReference>
<dbReference type="KEGG" id="hhsr:HSR6_1827"/>
<gene>
    <name evidence="3" type="primary">cobU</name>
    <name evidence="4" type="synonym">cobY</name>
    <name evidence="4" type="ORF">HSR6_1827</name>
    <name evidence="3" type="ORF">HTSR_1761</name>
</gene>
<reference evidence="6" key="2">
    <citation type="submission" date="2016-08" db="EMBL/GenBank/DDBJ databases">
        <title>Discovery of first anaerobic lithoheterotrophic haloarchae widely represented in hypersaline habitats.</title>
        <authorList>
            <person name="Sorokin D.Y."/>
            <person name="Kublanov I.V."/>
            <person name="Roman P."/>
            <person name="Sinninghe Damste J.S."/>
            <person name="Golyshin P.N."/>
            <person name="Rojo D."/>
            <person name="Ciordia S."/>
            <person name="Mena Md.C."/>
            <person name="Ferrer M."/>
            <person name="Smedile F."/>
            <person name="Messina E."/>
            <person name="La Cono V."/>
            <person name="Yakimov M.M."/>
        </authorList>
    </citation>
    <scope>NUCLEOTIDE SEQUENCE [LARGE SCALE GENOMIC DNA]</scope>
    <source>
        <strain evidence="6">HSR6</strain>
    </source>
</reference>
<dbReference type="Pfam" id="PF12804">
    <property type="entry name" value="NTP_transf_3"/>
    <property type="match status" value="1"/>
</dbReference>
<keyword evidence="3" id="KW-0548">Nucleotidyltransferase</keyword>
<dbReference type="GeneID" id="30418359"/>
<dbReference type="OrthoDB" id="9782at2157"/>
<organism evidence="3 5">
    <name type="scientific">Halodesulfurarchaeum formicicum</name>
    <dbReference type="NCBI Taxonomy" id="1873524"/>
    <lineage>
        <taxon>Archaea</taxon>
        <taxon>Methanobacteriati</taxon>
        <taxon>Methanobacteriota</taxon>
        <taxon>Stenosarchaea group</taxon>
        <taxon>Halobacteria</taxon>
        <taxon>Halobacteriales</taxon>
        <taxon>Halobacteriaceae</taxon>
        <taxon>Halodesulfurarchaeum</taxon>
    </lineage>
</organism>
<evidence type="ECO:0000313" key="5">
    <source>
        <dbReference type="Proteomes" id="UP000185608"/>
    </source>
</evidence>
<protein>
    <submittedName>
        <fullName evidence="3">Adenosylcobinamide-phosphate guanylyltransferase</fullName>
        <ecNumber evidence="3">2.7.7.62</ecNumber>
    </submittedName>
</protein>
<dbReference type="EMBL" id="CP016804">
    <property type="protein sequence ID" value="APE96263.1"/>
    <property type="molecule type" value="Genomic_DNA"/>
</dbReference>
<dbReference type="SUPFAM" id="SSF53448">
    <property type="entry name" value="Nucleotide-diphospho-sugar transferases"/>
    <property type="match status" value="1"/>
</dbReference>
<dbReference type="InterPro" id="IPR025877">
    <property type="entry name" value="MobA-like_NTP_Trfase"/>
</dbReference>
<dbReference type="GO" id="GO:0008820">
    <property type="term" value="F:cobinamide phosphate guanylyltransferase activity"/>
    <property type="evidence" value="ECO:0007669"/>
    <property type="project" value="UniProtKB-EC"/>
</dbReference>
<dbReference type="Gene3D" id="3.90.550.10">
    <property type="entry name" value="Spore Coat Polysaccharide Biosynthesis Protein SpsA, Chain A"/>
    <property type="match status" value="1"/>
</dbReference>
<keyword evidence="6" id="KW-1185">Reference proteome</keyword>
<accession>A0A1J1AEX9</accession>
<feature type="domain" description="MobA-like NTP transferase" evidence="2">
    <location>
        <begin position="2"/>
        <end position="118"/>
    </location>
</feature>
<dbReference type="Proteomes" id="UP000186165">
    <property type="component" value="Chromosome"/>
</dbReference>
<dbReference type="STRING" id="1873524.HSR6_1827"/>
<dbReference type="PANTHER" id="PTHR19136:SF86">
    <property type="entry name" value="ADENOSYLCOBINAMIDE-PHOSPHATE GUANYLYLTRANSFERASE"/>
    <property type="match status" value="1"/>
</dbReference>
<reference evidence="3 5" key="1">
    <citation type="submission" date="2016-06" db="EMBL/GenBank/DDBJ databases">
        <title>Discovery of anaerobic lithoheterotrophic haloarchaeon capable of sulfur respiration by hydrogen and formate.</title>
        <authorList>
            <person name="Sorokin D.Y."/>
            <person name="Kublanov I.V."/>
            <person name="Roman P."/>
            <person name="Sinninghe Damste J.S."/>
            <person name="Golyshin P.N."/>
            <person name="Rojo D."/>
            <person name="Ciordia S."/>
            <person name="Mena Md.C."/>
            <person name="Ferrer M."/>
            <person name="Smedile F."/>
            <person name="Messina E."/>
            <person name="La Cono V."/>
            <person name="Yakimov M.M."/>
        </authorList>
    </citation>
    <scope>NUCLEOTIDE SEQUENCE [LARGE SCALE GENOMIC DNA]</scope>
    <source>
        <strain evidence="3 5">HTSR1</strain>
    </source>
</reference>
<evidence type="ECO:0000256" key="1">
    <source>
        <dbReference type="ARBA" id="ARBA00022679"/>
    </source>
</evidence>
<dbReference type="PATRIC" id="fig|1855411.3.peg.1770"/>
<dbReference type="EC" id="2.7.7.62" evidence="3"/>
<proteinExistence type="predicted"/>
<name>A0A1D8S6F1_9EURY</name>
<evidence type="ECO:0000313" key="6">
    <source>
        <dbReference type="Proteomes" id="UP000186165"/>
    </source>
</evidence>
<evidence type="ECO:0000259" key="2">
    <source>
        <dbReference type="Pfam" id="PF12804"/>
    </source>
</evidence>
<dbReference type="PANTHER" id="PTHR19136">
    <property type="entry name" value="MOLYBDENUM COFACTOR GUANYLYLTRANSFERASE"/>
    <property type="match status" value="1"/>
</dbReference>
<dbReference type="KEGG" id="halh:HTSR_1761"/>
<dbReference type="Proteomes" id="UP000185608">
    <property type="component" value="Chromosome"/>
</dbReference>
<accession>A0A1D8S6F1</accession>
<reference evidence="4" key="3">
    <citation type="journal article" date="2017" name="ISME J.">
        <title>Discovery of anaerobic lithoheterotrophic haloarchaea, ubiquitous in hypersaline habitats.</title>
        <authorList>
            <person name="Sorokin D.Y."/>
            <person name="Messina E."/>
            <person name="Smedile F."/>
            <person name="Roman P."/>
            <person name="Damste J.S.S."/>
            <person name="Ciordia S."/>
            <person name="Mena M.C."/>
            <person name="Ferrer M."/>
            <person name="Golyshin P.N."/>
            <person name="Kublanov I.V."/>
            <person name="Samarov N.I."/>
            <person name="Toshchakov S.V."/>
            <person name="La Cono V."/>
            <person name="Yakimov M.M."/>
        </authorList>
    </citation>
    <scope>NUCLEOTIDE SEQUENCE</scope>
    <source>
        <strain evidence="4">HSR6</strain>
    </source>
</reference>
<dbReference type="AlphaFoldDB" id="A0A1D8S6F1"/>
<sequence>MCGGQGTRLDFDGEKPCFEIGGVPMIDRVIDALVASRIEQVFAVVSPDTPRTAAHVDVPVIEGPGEGYVADLERALDRVDTPVLTVGADLPLLAGEAVDWVLDEYDAGSAMVAVPVELKRSLGVSIDATIEAAGQEVAPTGVNVVGPPEPEQTLMTTDTRFAVNVNRLRDAWVATVLDDRRDDGPR</sequence>
<evidence type="ECO:0000313" key="3">
    <source>
        <dbReference type="EMBL" id="AOW80930.1"/>
    </source>
</evidence>
<keyword evidence="1 3" id="KW-0808">Transferase</keyword>
<dbReference type="RefSeq" id="WP_070365585.1">
    <property type="nucleotide sequence ID" value="NZ_CP016070.1"/>
</dbReference>
<evidence type="ECO:0000313" key="4">
    <source>
        <dbReference type="EMBL" id="APE96263.1"/>
    </source>
</evidence>
<dbReference type="EMBL" id="CP016070">
    <property type="protein sequence ID" value="AOW80930.1"/>
    <property type="molecule type" value="Genomic_DNA"/>
</dbReference>